<evidence type="ECO:0000256" key="1">
    <source>
        <dbReference type="SAM" id="MobiDB-lite"/>
    </source>
</evidence>
<gene>
    <name evidence="4" type="ORF">SISSUDRAFT_1055383</name>
</gene>
<dbReference type="EMBL" id="KV428320">
    <property type="protein sequence ID" value="KZT32545.1"/>
    <property type="molecule type" value="Genomic_DNA"/>
</dbReference>
<feature type="domain" description="DUF6533" evidence="3">
    <location>
        <begin position="31"/>
        <end position="74"/>
    </location>
</feature>
<proteinExistence type="predicted"/>
<feature type="transmembrane region" description="Helical" evidence="2">
    <location>
        <begin position="229"/>
        <end position="252"/>
    </location>
</feature>
<feature type="region of interest" description="Disordered" evidence="1">
    <location>
        <begin position="369"/>
        <end position="419"/>
    </location>
</feature>
<feature type="transmembrane region" description="Helical" evidence="2">
    <location>
        <begin position="180"/>
        <end position="201"/>
    </location>
</feature>
<keyword evidence="2" id="KW-0472">Membrane</keyword>
<keyword evidence="2" id="KW-1133">Transmembrane helix</keyword>
<evidence type="ECO:0000313" key="4">
    <source>
        <dbReference type="EMBL" id="KZT32545.1"/>
    </source>
</evidence>
<protein>
    <recommendedName>
        <fullName evidence="3">DUF6533 domain-containing protein</fullName>
    </recommendedName>
</protein>
<organism evidence="4 5">
    <name type="scientific">Sistotremastrum suecicum HHB10207 ss-3</name>
    <dbReference type="NCBI Taxonomy" id="1314776"/>
    <lineage>
        <taxon>Eukaryota</taxon>
        <taxon>Fungi</taxon>
        <taxon>Dikarya</taxon>
        <taxon>Basidiomycota</taxon>
        <taxon>Agaricomycotina</taxon>
        <taxon>Agaricomycetes</taxon>
        <taxon>Sistotremastrales</taxon>
        <taxon>Sistotremastraceae</taxon>
        <taxon>Sistotremastrum</taxon>
    </lineage>
</organism>
<keyword evidence="5" id="KW-1185">Reference proteome</keyword>
<evidence type="ECO:0000313" key="5">
    <source>
        <dbReference type="Proteomes" id="UP000076798"/>
    </source>
</evidence>
<feature type="transmembrane region" description="Helical" evidence="2">
    <location>
        <begin position="98"/>
        <end position="121"/>
    </location>
</feature>
<dbReference type="InterPro" id="IPR045340">
    <property type="entry name" value="DUF6533"/>
</dbReference>
<dbReference type="Pfam" id="PF20151">
    <property type="entry name" value="DUF6533"/>
    <property type="match status" value="1"/>
</dbReference>
<dbReference type="OrthoDB" id="2745134at2759"/>
<feature type="transmembrane region" description="Helical" evidence="2">
    <location>
        <begin position="133"/>
        <end position="157"/>
    </location>
</feature>
<name>A0A165XTY7_9AGAM</name>
<accession>A0A165XTY7</accession>
<dbReference type="AlphaFoldDB" id="A0A165XTY7"/>
<evidence type="ECO:0000256" key="2">
    <source>
        <dbReference type="SAM" id="Phobius"/>
    </source>
</evidence>
<keyword evidence="2" id="KW-0812">Transmembrane</keyword>
<dbReference type="Proteomes" id="UP000076798">
    <property type="component" value="Unassembled WGS sequence"/>
</dbReference>
<reference evidence="4 5" key="1">
    <citation type="journal article" date="2016" name="Mol. Biol. Evol.">
        <title>Comparative Genomics of Early-Diverging Mushroom-Forming Fungi Provides Insights into the Origins of Lignocellulose Decay Capabilities.</title>
        <authorList>
            <person name="Nagy L.G."/>
            <person name="Riley R."/>
            <person name="Tritt A."/>
            <person name="Adam C."/>
            <person name="Daum C."/>
            <person name="Floudas D."/>
            <person name="Sun H."/>
            <person name="Yadav J.S."/>
            <person name="Pangilinan J."/>
            <person name="Larsson K.H."/>
            <person name="Matsuura K."/>
            <person name="Barry K."/>
            <person name="Labutti K."/>
            <person name="Kuo R."/>
            <person name="Ohm R.A."/>
            <person name="Bhattacharya S.S."/>
            <person name="Shirouzu T."/>
            <person name="Yoshinaga Y."/>
            <person name="Martin F.M."/>
            <person name="Grigoriev I.V."/>
            <person name="Hibbett D.S."/>
        </authorList>
    </citation>
    <scope>NUCLEOTIDE SEQUENCE [LARGE SCALE GENOMIC DNA]</scope>
    <source>
        <strain evidence="4 5">HHB10207 ss-3</strain>
    </source>
</reference>
<evidence type="ECO:0000259" key="3">
    <source>
        <dbReference type="Pfam" id="PF20151"/>
    </source>
</evidence>
<sequence>MSSPPPPPDVQAMLDMLATLYGQFIVTKEAQVSATCLILYDWILTLDREVKYFWPLRRITIPQALYLASRYMPITSQIVNLVAQFLPRPSFHVSFCDYWLLNWNIGTKTAEIIIVEIILTYRIWAVYGRSRMVLMLLGSLLFICSAATITLLVISVAPTHTGNEPIPGIFLCFIATSPRFLWGFWIPVFVFESVAFGCMCYKAYFRYREHQSLGTIGGKTFSGTKLMDVLFYDSFTYFATVGVLFTLMTFLFRFATGTIYLTAEGWVFSLISILSCRMLLNLRTTGDEDLTSTDHELSTLSGLKFRVPTTGPGKDTYGSIGGTFGTFGTVGTTGMTVDESLGVDASVGTRTHTSARDTDVDGDVDTVEEMDHEEEYSSDMRLSASTSGTRRGESPGGLEEMTFAPPPPQVAPPKGGSLA</sequence>